<proteinExistence type="predicted"/>
<gene>
    <name evidence="2" type="ORF">RRG08_049725</name>
</gene>
<dbReference type="Proteomes" id="UP001283361">
    <property type="component" value="Unassembled WGS sequence"/>
</dbReference>
<dbReference type="AlphaFoldDB" id="A0AAE0Y829"/>
<dbReference type="EMBL" id="JAWDGP010006701">
    <property type="protein sequence ID" value="KAK3736584.1"/>
    <property type="molecule type" value="Genomic_DNA"/>
</dbReference>
<name>A0AAE0Y829_9GAST</name>
<feature type="compositionally biased region" description="Acidic residues" evidence="1">
    <location>
        <begin position="83"/>
        <end position="92"/>
    </location>
</feature>
<accession>A0AAE0Y829</accession>
<keyword evidence="3" id="KW-1185">Reference proteome</keyword>
<organism evidence="2 3">
    <name type="scientific">Elysia crispata</name>
    <name type="common">lettuce slug</name>
    <dbReference type="NCBI Taxonomy" id="231223"/>
    <lineage>
        <taxon>Eukaryota</taxon>
        <taxon>Metazoa</taxon>
        <taxon>Spiralia</taxon>
        <taxon>Lophotrochozoa</taxon>
        <taxon>Mollusca</taxon>
        <taxon>Gastropoda</taxon>
        <taxon>Heterobranchia</taxon>
        <taxon>Euthyneura</taxon>
        <taxon>Panpulmonata</taxon>
        <taxon>Sacoglossa</taxon>
        <taxon>Placobranchoidea</taxon>
        <taxon>Plakobranchidae</taxon>
        <taxon>Elysia</taxon>
    </lineage>
</organism>
<evidence type="ECO:0000313" key="2">
    <source>
        <dbReference type="EMBL" id="KAK3736584.1"/>
    </source>
</evidence>
<evidence type="ECO:0000256" key="1">
    <source>
        <dbReference type="SAM" id="MobiDB-lite"/>
    </source>
</evidence>
<protein>
    <submittedName>
        <fullName evidence="2">Uncharacterized protein</fullName>
    </submittedName>
</protein>
<comment type="caution">
    <text evidence="2">The sequence shown here is derived from an EMBL/GenBank/DDBJ whole genome shotgun (WGS) entry which is preliminary data.</text>
</comment>
<evidence type="ECO:0000313" key="3">
    <source>
        <dbReference type="Proteomes" id="UP001283361"/>
    </source>
</evidence>
<feature type="region of interest" description="Disordered" evidence="1">
    <location>
        <begin position="1"/>
        <end position="92"/>
    </location>
</feature>
<sequence length="92" mass="9926">MAFRGNPPLGNSVDFNPRPFVPLSAERDRRIVRGKGPARGTPPHPAQVWTILHHGIGKPEIGDPTSSPHLDSSSAADRSDSDTLIEEIIPDV</sequence>
<reference evidence="2" key="1">
    <citation type="journal article" date="2023" name="G3 (Bethesda)">
        <title>A reference genome for the long-term kleptoplast-retaining sea slug Elysia crispata morphotype clarki.</title>
        <authorList>
            <person name="Eastman K.E."/>
            <person name="Pendleton A.L."/>
            <person name="Shaikh M.A."/>
            <person name="Suttiyut T."/>
            <person name="Ogas R."/>
            <person name="Tomko P."/>
            <person name="Gavelis G."/>
            <person name="Widhalm J.R."/>
            <person name="Wisecaver J.H."/>
        </authorList>
    </citation>
    <scope>NUCLEOTIDE SEQUENCE</scope>
    <source>
        <strain evidence="2">ECLA1</strain>
    </source>
</reference>